<proteinExistence type="predicted"/>
<feature type="domain" description="CRAL-TRIO" evidence="1">
    <location>
        <begin position="96"/>
        <end position="252"/>
    </location>
</feature>
<sequence length="257" mass="29912">MRSGESSLQVALVRMPTGPQPSAEQVNEVKTRFLAKLKSEPPAVPFHASDLARINDNDIWITVLLEAYKLDVEKTITRLWENCEWRQSYGTNNITEKDVNQEYLNDGEIYVHNQDHEGKPLLIVDFSKHSKSKNQDDLIRLIVYWVERIQRKDYLQKMTLFMDMTNAGLSNLDLDFIKAIINLFETKYPYTPNYIIVHQLPFLLNAAFKVVKTFMPADALEILRVTTKKDIKQYVNQDNCLKIWGGNDDYKFKFESA</sequence>
<dbReference type="InterPro" id="IPR001251">
    <property type="entry name" value="CRAL-TRIO_dom"/>
</dbReference>
<keyword evidence="3" id="KW-1185">Reference proteome</keyword>
<evidence type="ECO:0000259" key="1">
    <source>
        <dbReference type="PROSITE" id="PS50191"/>
    </source>
</evidence>
<dbReference type="Pfam" id="PF00650">
    <property type="entry name" value="CRAL_TRIO"/>
    <property type="match status" value="1"/>
</dbReference>
<dbReference type="eggNOG" id="KOG1471">
    <property type="taxonomic scope" value="Eukaryota"/>
</dbReference>
<dbReference type="OrthoDB" id="75724at2759"/>
<name>B4KWE3_DROMO</name>
<dbReference type="FunCoup" id="B4KWE3">
    <property type="interactions" value="12"/>
</dbReference>
<accession>B4KWE3</accession>
<dbReference type="GO" id="GO:0140284">
    <property type="term" value="C:endoplasmic reticulum-endosome membrane contact site"/>
    <property type="evidence" value="ECO:0007669"/>
    <property type="project" value="TreeGrafter"/>
</dbReference>
<dbReference type="InterPro" id="IPR053012">
    <property type="entry name" value="ER-organelle_contact"/>
</dbReference>
<organism evidence="2 3">
    <name type="scientific">Drosophila mojavensis</name>
    <name type="common">Fruit fly</name>
    <dbReference type="NCBI Taxonomy" id="7230"/>
    <lineage>
        <taxon>Eukaryota</taxon>
        <taxon>Metazoa</taxon>
        <taxon>Ecdysozoa</taxon>
        <taxon>Arthropoda</taxon>
        <taxon>Hexapoda</taxon>
        <taxon>Insecta</taxon>
        <taxon>Pterygota</taxon>
        <taxon>Neoptera</taxon>
        <taxon>Endopterygota</taxon>
        <taxon>Diptera</taxon>
        <taxon>Brachycera</taxon>
        <taxon>Muscomorpha</taxon>
        <taxon>Ephydroidea</taxon>
        <taxon>Drosophilidae</taxon>
        <taxon>Drosophila</taxon>
    </lineage>
</organism>
<dbReference type="InterPro" id="IPR036865">
    <property type="entry name" value="CRAL-TRIO_dom_sf"/>
</dbReference>
<evidence type="ECO:0000313" key="2">
    <source>
        <dbReference type="EMBL" id="EDW18550.2"/>
    </source>
</evidence>
<dbReference type="Proteomes" id="UP000009192">
    <property type="component" value="Unassembled WGS sequence"/>
</dbReference>
<dbReference type="InterPro" id="IPR036273">
    <property type="entry name" value="CRAL/TRIO_N_dom_sf"/>
</dbReference>
<dbReference type="PANTHER" id="PTHR46384">
    <property type="entry name" value="MOTILE SPERM DOMAIN-CONTAINING PROTEIN 2"/>
    <property type="match status" value="1"/>
</dbReference>
<dbReference type="EMBL" id="CH933809">
    <property type="protein sequence ID" value="EDW18550.2"/>
    <property type="molecule type" value="Genomic_DNA"/>
</dbReference>
<gene>
    <name evidence="2" type="primary">Dmoj\GI13303</name>
    <name evidence="2" type="ORF">Dmoj_GI13303</name>
</gene>
<dbReference type="PROSITE" id="PS50191">
    <property type="entry name" value="CRAL_TRIO"/>
    <property type="match status" value="1"/>
</dbReference>
<dbReference type="HOGENOM" id="CLU_014001_7_1_1"/>
<dbReference type="GO" id="GO:0012505">
    <property type="term" value="C:endomembrane system"/>
    <property type="evidence" value="ECO:0007669"/>
    <property type="project" value="TreeGrafter"/>
</dbReference>
<dbReference type="AlphaFoldDB" id="B4KWE3"/>
<dbReference type="CDD" id="cd00170">
    <property type="entry name" value="SEC14"/>
    <property type="match status" value="1"/>
</dbReference>
<dbReference type="SUPFAM" id="SSF46938">
    <property type="entry name" value="CRAL/TRIO N-terminal domain"/>
    <property type="match status" value="1"/>
</dbReference>
<reference evidence="2 3" key="1">
    <citation type="journal article" date="2007" name="Nature">
        <title>Evolution of genes and genomes on the Drosophila phylogeny.</title>
        <authorList>
            <consortium name="Drosophila 12 Genomes Consortium"/>
            <person name="Clark A.G."/>
            <person name="Eisen M.B."/>
            <person name="Smith D.R."/>
            <person name="Bergman C.M."/>
            <person name="Oliver B."/>
            <person name="Markow T.A."/>
            <person name="Kaufman T.C."/>
            <person name="Kellis M."/>
            <person name="Gelbart W."/>
            <person name="Iyer V.N."/>
            <person name="Pollard D.A."/>
            <person name="Sackton T.B."/>
            <person name="Larracuente A.M."/>
            <person name="Singh N.D."/>
            <person name="Abad J.P."/>
            <person name="Abt D.N."/>
            <person name="Adryan B."/>
            <person name="Aguade M."/>
            <person name="Akashi H."/>
            <person name="Anderson W.W."/>
            <person name="Aquadro C.F."/>
            <person name="Ardell D.H."/>
            <person name="Arguello R."/>
            <person name="Artieri C.G."/>
            <person name="Barbash D.A."/>
            <person name="Barker D."/>
            <person name="Barsanti P."/>
            <person name="Batterham P."/>
            <person name="Batzoglou S."/>
            <person name="Begun D."/>
            <person name="Bhutkar A."/>
            <person name="Blanco E."/>
            <person name="Bosak S.A."/>
            <person name="Bradley R.K."/>
            <person name="Brand A.D."/>
            <person name="Brent M.R."/>
            <person name="Brooks A.N."/>
            <person name="Brown R.H."/>
            <person name="Butlin R.K."/>
            <person name="Caggese C."/>
            <person name="Calvi B.R."/>
            <person name="Bernardo de Carvalho A."/>
            <person name="Caspi A."/>
            <person name="Castrezana S."/>
            <person name="Celniker S.E."/>
            <person name="Chang J.L."/>
            <person name="Chapple C."/>
            <person name="Chatterji S."/>
            <person name="Chinwalla A."/>
            <person name="Civetta A."/>
            <person name="Clifton S.W."/>
            <person name="Comeron J.M."/>
            <person name="Costello J.C."/>
            <person name="Coyne J.A."/>
            <person name="Daub J."/>
            <person name="David R.G."/>
            <person name="Delcher A.L."/>
            <person name="Delehaunty K."/>
            <person name="Do C.B."/>
            <person name="Ebling H."/>
            <person name="Edwards K."/>
            <person name="Eickbush T."/>
            <person name="Evans J.D."/>
            <person name="Filipski A."/>
            <person name="Findeiss S."/>
            <person name="Freyhult E."/>
            <person name="Fulton L."/>
            <person name="Fulton R."/>
            <person name="Garcia A.C."/>
            <person name="Gardiner A."/>
            <person name="Garfield D.A."/>
            <person name="Garvin B.E."/>
            <person name="Gibson G."/>
            <person name="Gilbert D."/>
            <person name="Gnerre S."/>
            <person name="Godfrey J."/>
            <person name="Good R."/>
            <person name="Gotea V."/>
            <person name="Gravely B."/>
            <person name="Greenberg A.J."/>
            <person name="Griffiths-Jones S."/>
            <person name="Gross S."/>
            <person name="Guigo R."/>
            <person name="Gustafson E.A."/>
            <person name="Haerty W."/>
            <person name="Hahn M.W."/>
            <person name="Halligan D.L."/>
            <person name="Halpern A.L."/>
            <person name="Halter G.M."/>
            <person name="Han M.V."/>
            <person name="Heger A."/>
            <person name="Hillier L."/>
            <person name="Hinrichs A.S."/>
            <person name="Holmes I."/>
            <person name="Hoskins R.A."/>
            <person name="Hubisz M.J."/>
            <person name="Hultmark D."/>
            <person name="Huntley M.A."/>
            <person name="Jaffe D.B."/>
            <person name="Jagadeeshan S."/>
            <person name="Jeck W.R."/>
            <person name="Johnson J."/>
            <person name="Jones C.D."/>
            <person name="Jordan W.C."/>
            <person name="Karpen G.H."/>
            <person name="Kataoka E."/>
            <person name="Keightley P.D."/>
            <person name="Kheradpour P."/>
            <person name="Kirkness E.F."/>
            <person name="Koerich L.B."/>
            <person name="Kristiansen K."/>
            <person name="Kudrna D."/>
            <person name="Kulathinal R.J."/>
            <person name="Kumar S."/>
            <person name="Kwok R."/>
            <person name="Lander E."/>
            <person name="Langley C.H."/>
            <person name="Lapoint R."/>
            <person name="Lazzaro B.P."/>
            <person name="Lee S.J."/>
            <person name="Levesque L."/>
            <person name="Li R."/>
            <person name="Lin C.F."/>
            <person name="Lin M.F."/>
            <person name="Lindblad-Toh K."/>
            <person name="Llopart A."/>
            <person name="Long M."/>
            <person name="Low L."/>
            <person name="Lozovsky E."/>
            <person name="Lu J."/>
            <person name="Luo M."/>
            <person name="Machado C.A."/>
            <person name="Makalowski W."/>
            <person name="Marzo M."/>
            <person name="Matsuda M."/>
            <person name="Matzkin L."/>
            <person name="McAllister B."/>
            <person name="McBride C.S."/>
            <person name="McKernan B."/>
            <person name="McKernan K."/>
            <person name="Mendez-Lago M."/>
            <person name="Minx P."/>
            <person name="Mollenhauer M.U."/>
            <person name="Montooth K."/>
            <person name="Mount S.M."/>
            <person name="Mu X."/>
            <person name="Myers E."/>
            <person name="Negre B."/>
            <person name="Newfeld S."/>
            <person name="Nielsen R."/>
            <person name="Noor M.A."/>
            <person name="O'Grady P."/>
            <person name="Pachter L."/>
            <person name="Papaceit M."/>
            <person name="Parisi M.J."/>
            <person name="Parisi M."/>
            <person name="Parts L."/>
            <person name="Pedersen J.S."/>
            <person name="Pesole G."/>
            <person name="Phillippy A.M."/>
            <person name="Ponting C.P."/>
            <person name="Pop M."/>
            <person name="Porcelli D."/>
            <person name="Powell J.R."/>
            <person name="Prohaska S."/>
            <person name="Pruitt K."/>
            <person name="Puig M."/>
            <person name="Quesneville H."/>
            <person name="Ram K.R."/>
            <person name="Rand D."/>
            <person name="Rasmussen M.D."/>
            <person name="Reed L.K."/>
            <person name="Reenan R."/>
            <person name="Reily A."/>
            <person name="Remington K.A."/>
            <person name="Rieger T.T."/>
            <person name="Ritchie M.G."/>
            <person name="Robin C."/>
            <person name="Rogers Y.H."/>
            <person name="Rohde C."/>
            <person name="Rozas J."/>
            <person name="Rubenfield M.J."/>
            <person name="Ruiz A."/>
            <person name="Russo S."/>
            <person name="Salzberg S.L."/>
            <person name="Sanchez-Gracia A."/>
            <person name="Saranga D.J."/>
            <person name="Sato H."/>
            <person name="Schaeffer S.W."/>
            <person name="Schatz M.C."/>
            <person name="Schlenke T."/>
            <person name="Schwartz R."/>
            <person name="Segarra C."/>
            <person name="Singh R.S."/>
            <person name="Sirot L."/>
            <person name="Sirota M."/>
            <person name="Sisneros N.B."/>
            <person name="Smith C.D."/>
            <person name="Smith T.F."/>
            <person name="Spieth J."/>
            <person name="Stage D.E."/>
            <person name="Stark A."/>
            <person name="Stephan W."/>
            <person name="Strausberg R.L."/>
            <person name="Strempel S."/>
            <person name="Sturgill D."/>
            <person name="Sutton G."/>
            <person name="Sutton G.G."/>
            <person name="Tao W."/>
            <person name="Teichmann S."/>
            <person name="Tobari Y.N."/>
            <person name="Tomimura Y."/>
            <person name="Tsolas J.M."/>
            <person name="Valente V.L."/>
            <person name="Venter E."/>
            <person name="Venter J.C."/>
            <person name="Vicario S."/>
            <person name="Vieira F.G."/>
            <person name="Vilella A.J."/>
            <person name="Villasante A."/>
            <person name="Walenz B."/>
            <person name="Wang J."/>
            <person name="Wasserman M."/>
            <person name="Watts T."/>
            <person name="Wilson D."/>
            <person name="Wilson R.K."/>
            <person name="Wing R.A."/>
            <person name="Wolfner M.F."/>
            <person name="Wong A."/>
            <person name="Wong G.K."/>
            <person name="Wu C.I."/>
            <person name="Wu G."/>
            <person name="Yamamoto D."/>
            <person name="Yang H.P."/>
            <person name="Yang S.P."/>
            <person name="Yorke J.A."/>
            <person name="Yoshida K."/>
            <person name="Zdobnov E."/>
            <person name="Zhang P."/>
            <person name="Zhang Y."/>
            <person name="Zimin A.V."/>
            <person name="Baldwin J."/>
            <person name="Abdouelleil A."/>
            <person name="Abdulkadir J."/>
            <person name="Abebe A."/>
            <person name="Abera B."/>
            <person name="Abreu J."/>
            <person name="Acer S.C."/>
            <person name="Aftuck L."/>
            <person name="Alexander A."/>
            <person name="An P."/>
            <person name="Anderson E."/>
            <person name="Anderson S."/>
            <person name="Arachi H."/>
            <person name="Azer M."/>
            <person name="Bachantsang P."/>
            <person name="Barry A."/>
            <person name="Bayul T."/>
            <person name="Berlin A."/>
            <person name="Bessette D."/>
            <person name="Bloom T."/>
            <person name="Blye J."/>
            <person name="Boguslavskiy L."/>
            <person name="Bonnet C."/>
            <person name="Boukhgalter B."/>
            <person name="Bourzgui I."/>
            <person name="Brown A."/>
            <person name="Cahill P."/>
            <person name="Channer S."/>
            <person name="Cheshatsang Y."/>
            <person name="Chuda L."/>
            <person name="Citroen M."/>
            <person name="Collymore A."/>
            <person name="Cooke P."/>
            <person name="Costello M."/>
            <person name="D'Aco K."/>
            <person name="Daza R."/>
            <person name="De Haan G."/>
            <person name="DeGray S."/>
            <person name="DeMaso C."/>
            <person name="Dhargay N."/>
            <person name="Dooley K."/>
            <person name="Dooley E."/>
            <person name="Doricent M."/>
            <person name="Dorje P."/>
            <person name="Dorjee K."/>
            <person name="Dupes A."/>
            <person name="Elong R."/>
            <person name="Falk J."/>
            <person name="Farina A."/>
            <person name="Faro S."/>
            <person name="Ferguson D."/>
            <person name="Fisher S."/>
            <person name="Foley C.D."/>
            <person name="Franke A."/>
            <person name="Friedrich D."/>
            <person name="Gadbois L."/>
            <person name="Gearin G."/>
            <person name="Gearin C.R."/>
            <person name="Giannoukos G."/>
            <person name="Goode T."/>
            <person name="Graham J."/>
            <person name="Grandbois E."/>
            <person name="Grewal S."/>
            <person name="Gyaltsen K."/>
            <person name="Hafez N."/>
            <person name="Hagos B."/>
            <person name="Hall J."/>
            <person name="Henson C."/>
            <person name="Hollinger A."/>
            <person name="Honan T."/>
            <person name="Huard M.D."/>
            <person name="Hughes L."/>
            <person name="Hurhula B."/>
            <person name="Husby M.E."/>
            <person name="Kamat A."/>
            <person name="Kanga B."/>
            <person name="Kashin S."/>
            <person name="Khazanovich D."/>
            <person name="Kisner P."/>
            <person name="Lance K."/>
            <person name="Lara M."/>
            <person name="Lee W."/>
            <person name="Lennon N."/>
            <person name="Letendre F."/>
            <person name="LeVine R."/>
            <person name="Lipovsky A."/>
            <person name="Liu X."/>
            <person name="Liu J."/>
            <person name="Liu S."/>
            <person name="Lokyitsang T."/>
            <person name="Lokyitsang Y."/>
            <person name="Lubonja R."/>
            <person name="Lui A."/>
            <person name="MacDonald P."/>
            <person name="Magnisalis V."/>
            <person name="Maru K."/>
            <person name="Matthews C."/>
            <person name="McCusker W."/>
            <person name="McDonough S."/>
            <person name="Mehta T."/>
            <person name="Meldrim J."/>
            <person name="Meneus L."/>
            <person name="Mihai O."/>
            <person name="Mihalev A."/>
            <person name="Mihova T."/>
            <person name="Mittelman R."/>
            <person name="Mlenga V."/>
            <person name="Montmayeur A."/>
            <person name="Mulrain L."/>
            <person name="Navidi A."/>
            <person name="Naylor J."/>
            <person name="Negash T."/>
            <person name="Nguyen T."/>
            <person name="Nguyen N."/>
            <person name="Nicol R."/>
            <person name="Norbu C."/>
            <person name="Norbu N."/>
            <person name="Novod N."/>
            <person name="O'Neill B."/>
            <person name="Osman S."/>
            <person name="Markiewicz E."/>
            <person name="Oyono O.L."/>
            <person name="Patti C."/>
            <person name="Phunkhang P."/>
            <person name="Pierre F."/>
            <person name="Priest M."/>
            <person name="Raghuraman S."/>
            <person name="Rege F."/>
            <person name="Reyes R."/>
            <person name="Rise C."/>
            <person name="Rogov P."/>
            <person name="Ross K."/>
            <person name="Ryan E."/>
            <person name="Settipalli S."/>
            <person name="Shea T."/>
            <person name="Sherpa N."/>
            <person name="Shi L."/>
            <person name="Shih D."/>
            <person name="Sparrow T."/>
            <person name="Spaulding J."/>
            <person name="Stalker J."/>
            <person name="Stange-Thomann N."/>
            <person name="Stavropoulos S."/>
            <person name="Stone C."/>
            <person name="Strader C."/>
            <person name="Tesfaye S."/>
            <person name="Thomson T."/>
            <person name="Thoulutsang Y."/>
            <person name="Thoulutsang D."/>
            <person name="Topham K."/>
            <person name="Topping I."/>
            <person name="Tsamla T."/>
            <person name="Vassiliev H."/>
            <person name="Vo A."/>
            <person name="Wangchuk T."/>
            <person name="Wangdi T."/>
            <person name="Weiand M."/>
            <person name="Wilkinson J."/>
            <person name="Wilson A."/>
            <person name="Yadav S."/>
            <person name="Young G."/>
            <person name="Yu Q."/>
            <person name="Zembek L."/>
            <person name="Zhong D."/>
            <person name="Zimmer A."/>
            <person name="Zwirko Z."/>
            <person name="Jaffe D.B."/>
            <person name="Alvarez P."/>
            <person name="Brockman W."/>
            <person name="Butler J."/>
            <person name="Chin C."/>
            <person name="Gnerre S."/>
            <person name="Grabherr M."/>
            <person name="Kleber M."/>
            <person name="Mauceli E."/>
            <person name="MacCallum I."/>
        </authorList>
    </citation>
    <scope>NUCLEOTIDE SEQUENCE [LARGE SCALE GENOMIC DNA]</scope>
    <source>
        <strain evidence="3">Tucson 15081-1352.22</strain>
    </source>
</reference>
<evidence type="ECO:0000313" key="3">
    <source>
        <dbReference type="Proteomes" id="UP000009192"/>
    </source>
</evidence>
<protein>
    <submittedName>
        <fullName evidence="2">Uncharacterized protein, isoform A</fullName>
    </submittedName>
</protein>
<dbReference type="SUPFAM" id="SSF52087">
    <property type="entry name" value="CRAL/TRIO domain"/>
    <property type="match status" value="1"/>
</dbReference>
<dbReference type="SMART" id="SM00516">
    <property type="entry name" value="SEC14"/>
    <property type="match status" value="1"/>
</dbReference>
<dbReference type="Gene3D" id="3.40.525.10">
    <property type="entry name" value="CRAL-TRIO lipid binding domain"/>
    <property type="match status" value="1"/>
</dbReference>
<dbReference type="PANTHER" id="PTHR46384:SF1">
    <property type="entry name" value="MOTILE SPERM DOMAIN-CONTAINING PROTEIN 2"/>
    <property type="match status" value="1"/>
</dbReference>
<dbReference type="InParanoid" id="B4KWE3"/>
<dbReference type="SMR" id="B4KWE3"/>